<name>A0ABQ2JC41_9SPHN</name>
<sequence length="236" mass="25098">MSGGIFSYALLAALATALLVAAFTDLRRREIDNTLNGAIALAAPLWWLSMGFTWMDVAFQLGLAAITFVFACVLFVMRQMGGGDVKLLTALALWFSPLSFLQVIVLMAVIGGGASVAMAAFNMKRVPGETVRDALSLVVALVWVWGACAVVFSLAMRKPLIDGETMAAVTSVVPQLWTLALAALGLIVIFTLGFFHIVRRQKSRLPIPYGIAISAAGLWVLGEQTLSAARLAAHSG</sequence>
<dbReference type="Proteomes" id="UP000605099">
    <property type="component" value="Unassembled WGS sequence"/>
</dbReference>
<feature type="transmembrane region" description="Helical" evidence="6">
    <location>
        <begin position="134"/>
        <end position="156"/>
    </location>
</feature>
<feature type="transmembrane region" description="Helical" evidence="6">
    <location>
        <begin position="205"/>
        <end position="222"/>
    </location>
</feature>
<evidence type="ECO:0000256" key="5">
    <source>
        <dbReference type="ARBA" id="ARBA00023136"/>
    </source>
</evidence>
<evidence type="ECO:0000256" key="3">
    <source>
        <dbReference type="ARBA" id="ARBA00022692"/>
    </source>
</evidence>
<comment type="subcellular location">
    <subcellularLocation>
        <location evidence="1">Cell membrane</location>
        <topology evidence="1">Multi-pass membrane protein</topology>
    </subcellularLocation>
</comment>
<keyword evidence="2" id="KW-1003">Cell membrane</keyword>
<organism evidence="8 9">
    <name type="scientific">Novosphingobium indicum</name>
    <dbReference type="NCBI Taxonomy" id="462949"/>
    <lineage>
        <taxon>Bacteria</taxon>
        <taxon>Pseudomonadati</taxon>
        <taxon>Pseudomonadota</taxon>
        <taxon>Alphaproteobacteria</taxon>
        <taxon>Sphingomonadales</taxon>
        <taxon>Sphingomonadaceae</taxon>
        <taxon>Novosphingobium</taxon>
    </lineage>
</organism>
<feature type="transmembrane region" description="Helical" evidence="6">
    <location>
        <begin position="61"/>
        <end position="80"/>
    </location>
</feature>
<protein>
    <recommendedName>
        <fullName evidence="7">Prepilin type IV endopeptidase peptidase domain-containing protein</fullName>
    </recommendedName>
</protein>
<keyword evidence="9" id="KW-1185">Reference proteome</keyword>
<evidence type="ECO:0000256" key="2">
    <source>
        <dbReference type="ARBA" id="ARBA00022475"/>
    </source>
</evidence>
<gene>
    <name evidence="8" type="ORF">GCM10011349_04530</name>
</gene>
<comment type="caution">
    <text evidence="8">The sequence shown here is derived from an EMBL/GenBank/DDBJ whole genome shotgun (WGS) entry which is preliminary data.</text>
</comment>
<dbReference type="InterPro" id="IPR052218">
    <property type="entry name" value="Preflagellin_Peptidase"/>
</dbReference>
<dbReference type="InterPro" id="IPR000045">
    <property type="entry name" value="Prepilin_IV_endopep_pep"/>
</dbReference>
<evidence type="ECO:0000256" key="6">
    <source>
        <dbReference type="SAM" id="Phobius"/>
    </source>
</evidence>
<dbReference type="RefSeq" id="WP_188817858.1">
    <property type="nucleotide sequence ID" value="NZ_BMLK01000002.1"/>
</dbReference>
<dbReference type="Gene3D" id="1.20.120.1220">
    <property type="match status" value="1"/>
</dbReference>
<dbReference type="Pfam" id="PF01478">
    <property type="entry name" value="Peptidase_A24"/>
    <property type="match status" value="1"/>
</dbReference>
<feature type="domain" description="Prepilin type IV endopeptidase peptidase" evidence="7">
    <location>
        <begin position="13"/>
        <end position="113"/>
    </location>
</feature>
<evidence type="ECO:0000313" key="9">
    <source>
        <dbReference type="Proteomes" id="UP000605099"/>
    </source>
</evidence>
<feature type="transmembrane region" description="Helical" evidence="6">
    <location>
        <begin position="100"/>
        <end position="122"/>
    </location>
</feature>
<evidence type="ECO:0000313" key="8">
    <source>
        <dbReference type="EMBL" id="GGN42000.1"/>
    </source>
</evidence>
<reference evidence="9" key="1">
    <citation type="journal article" date="2019" name="Int. J. Syst. Evol. Microbiol.">
        <title>The Global Catalogue of Microorganisms (GCM) 10K type strain sequencing project: providing services to taxonomists for standard genome sequencing and annotation.</title>
        <authorList>
            <consortium name="The Broad Institute Genomics Platform"/>
            <consortium name="The Broad Institute Genome Sequencing Center for Infectious Disease"/>
            <person name="Wu L."/>
            <person name="Ma J."/>
        </authorList>
    </citation>
    <scope>NUCLEOTIDE SEQUENCE [LARGE SCALE GENOMIC DNA]</scope>
    <source>
        <strain evidence="9">CGMCC 1.6784</strain>
    </source>
</reference>
<evidence type="ECO:0000259" key="7">
    <source>
        <dbReference type="Pfam" id="PF01478"/>
    </source>
</evidence>
<evidence type="ECO:0000256" key="1">
    <source>
        <dbReference type="ARBA" id="ARBA00004651"/>
    </source>
</evidence>
<keyword evidence="5 6" id="KW-0472">Membrane</keyword>
<evidence type="ECO:0000256" key="4">
    <source>
        <dbReference type="ARBA" id="ARBA00022989"/>
    </source>
</evidence>
<dbReference type="PANTHER" id="PTHR36506:SF1">
    <property type="entry name" value="PREFLAGELLIN PEPTIDASE"/>
    <property type="match status" value="1"/>
</dbReference>
<accession>A0ABQ2JC41</accession>
<keyword evidence="4 6" id="KW-1133">Transmembrane helix</keyword>
<keyword evidence="3 6" id="KW-0812">Transmembrane</keyword>
<dbReference type="PANTHER" id="PTHR36506">
    <property type="entry name" value="PREFLAGELLIN PEPTIDASE"/>
    <property type="match status" value="1"/>
</dbReference>
<dbReference type="EMBL" id="BMLK01000002">
    <property type="protein sequence ID" value="GGN42000.1"/>
    <property type="molecule type" value="Genomic_DNA"/>
</dbReference>
<feature type="transmembrane region" description="Helical" evidence="6">
    <location>
        <begin position="176"/>
        <end position="198"/>
    </location>
</feature>
<proteinExistence type="predicted"/>